<keyword evidence="4" id="KW-0140">cGMP</keyword>
<feature type="region of interest" description="Disordered" evidence="15">
    <location>
        <begin position="953"/>
        <end position="1041"/>
    </location>
</feature>
<dbReference type="InterPro" id="IPR017441">
    <property type="entry name" value="Protein_kinase_ATP_BS"/>
</dbReference>
<accession>A0A7J6L5M6</accession>
<organism evidence="18 19">
    <name type="scientific">Perkinsus olseni</name>
    <name type="common">Perkinsus atlanticus</name>
    <dbReference type="NCBI Taxonomy" id="32597"/>
    <lineage>
        <taxon>Eukaryota</taxon>
        <taxon>Sar</taxon>
        <taxon>Alveolata</taxon>
        <taxon>Perkinsozoa</taxon>
        <taxon>Perkinsea</taxon>
        <taxon>Perkinsida</taxon>
        <taxon>Perkinsidae</taxon>
        <taxon>Perkinsus</taxon>
    </lineage>
</organism>
<dbReference type="InterPro" id="IPR014710">
    <property type="entry name" value="RmlC-like_jellyroll"/>
</dbReference>
<reference evidence="18 19" key="1">
    <citation type="submission" date="2020-04" db="EMBL/GenBank/DDBJ databases">
        <title>Perkinsus olseni comparative genomics.</title>
        <authorList>
            <person name="Bogema D.R."/>
        </authorList>
    </citation>
    <scope>NUCLEOTIDE SEQUENCE [LARGE SCALE GENOMIC DNA]</scope>
    <source>
        <strain evidence="18">ATCC PRA-31</strain>
    </source>
</reference>
<evidence type="ECO:0000313" key="19">
    <source>
        <dbReference type="Proteomes" id="UP000572268"/>
    </source>
</evidence>
<evidence type="ECO:0000313" key="18">
    <source>
        <dbReference type="EMBL" id="KAF4654505.1"/>
    </source>
</evidence>
<dbReference type="AlphaFoldDB" id="A0A7J6L5M6"/>
<dbReference type="PROSITE" id="PS00107">
    <property type="entry name" value="PROTEIN_KINASE_ATP"/>
    <property type="match status" value="1"/>
</dbReference>
<evidence type="ECO:0000256" key="13">
    <source>
        <dbReference type="ARBA" id="ARBA00024113"/>
    </source>
</evidence>
<feature type="domain" description="Protein kinase" evidence="16">
    <location>
        <begin position="682"/>
        <end position="939"/>
    </location>
</feature>
<dbReference type="EMBL" id="JABANN010000714">
    <property type="protein sequence ID" value="KAF4654505.1"/>
    <property type="molecule type" value="Genomic_DNA"/>
</dbReference>
<keyword evidence="2" id="KW-0963">Cytoplasm</keyword>
<evidence type="ECO:0000259" key="17">
    <source>
        <dbReference type="PROSITE" id="PS50042"/>
    </source>
</evidence>
<dbReference type="InterPro" id="IPR011009">
    <property type="entry name" value="Kinase-like_dom_sf"/>
</dbReference>
<dbReference type="GO" id="GO:0005952">
    <property type="term" value="C:cAMP-dependent protein kinase complex"/>
    <property type="evidence" value="ECO:0007669"/>
    <property type="project" value="TreeGrafter"/>
</dbReference>
<dbReference type="InterPro" id="IPR000595">
    <property type="entry name" value="cNMP-bd_dom"/>
</dbReference>
<dbReference type="Gene3D" id="2.60.120.10">
    <property type="entry name" value="Jelly Rolls"/>
    <property type="match status" value="4"/>
</dbReference>
<keyword evidence="6" id="KW-0808">Transferase</keyword>
<evidence type="ECO:0000256" key="10">
    <source>
        <dbReference type="ARBA" id="ARBA00022840"/>
    </source>
</evidence>
<dbReference type="Pfam" id="PF00069">
    <property type="entry name" value="Pkinase"/>
    <property type="match status" value="1"/>
</dbReference>
<feature type="compositionally biased region" description="Basic and acidic residues" evidence="15">
    <location>
        <begin position="62"/>
        <end position="72"/>
    </location>
</feature>
<dbReference type="PROSITE" id="PS00108">
    <property type="entry name" value="PROTEIN_KINASE_ST"/>
    <property type="match status" value="1"/>
</dbReference>
<evidence type="ECO:0000256" key="1">
    <source>
        <dbReference type="ARBA" id="ARBA00001946"/>
    </source>
</evidence>
<evidence type="ECO:0000256" key="14">
    <source>
        <dbReference type="PROSITE-ProRule" id="PRU10141"/>
    </source>
</evidence>
<sequence length="1222" mass="137982">MFGLMGESRMWKNIFGRQSSGGNFGLRDHRKRAQRLMKKPTLAAGGGEGEGTDSSINAEMTSEEKNTEIKKAESIVPEDDEEVTVFVSFIRRAIQKHFLFASLRAEERDEVITRMKKRLVEGGQVVFQQGEEGDCCFAIQSGNFEVSIDGQKLKTLRKTGTFGELAMLYNVKRTATVKCTQTGVLWEISGRTFKKVMRLLQSRNLSHVVKFLADEPDFASLSDEDKQLLASSGTVQKFEDNEQILRRGDPGDWLFIIQSGKVRSQYGDGKELIVESGSLLGGLSLMHDWKHHYSSRADGKVLCLALGRSSLVKLTPTVKDILKRAAKKAVLKNLCFYDLLDGDQQNCLVEVTEERCYKKGEVLVGANRTKDEADDEPRVIVVLHGSAQGQVTQVPPFAKAYCSQAKFQSALTNENYPADSCRQDVTAGQCVGEDEFLDDRKLEFSLSVESEELHAYSIRSSVFLEKLKDHYGTVRPLYYGPPPSLSGETPSLCVRRYLERNEIRTILQEIYLFKTLTGEQLSRVVMNMTKMSFDTNTQICTFGDPSDNFYLINKGCVSVEIPGKGVVRTLSRWEYFGERGLLFEIPRSATITSAEPTTCLVLQKQVFLDIVGPFRKSLETRIELQGNDEKSVGVAMPTLFWNLHNHISVLESDKATGDCPSPRLSYRDRVIVTDETVKKDDLEPVAVVGYGTFGRVTLVHNKKNPNKEYALKAVSKNHVIVMQQQKSINVEREILLQLYHPCIVQFVKTFQDEKYVYFLTEFLGGGDLFNAIREIGNLSEFQVRYYAASIVLAIEYLHEKGIMYRDLKPENLLLDFEGSVKLVDFGCCKQAARSYTLMGTPEYLAPEVILGRSYTDCVDWWSTGVCMYEFICGPLPFGSDTDDQLELFRQIIEAPLKFPSWLRDQNAKSIISGLMNKDPEQRLGGGPLGAKEIKRHPYFKNFDFSVTTHHKRAIGSTKLRKRKSSRMKTLMEASGGSDKKAEPKGQHVHGYNTRNQPLTRVRKRAADRKDEPKLSLKRQKSVNLPPKALRPQSKSVTELRQKKRLERDDGVPGLWEALKATNPLDGMPLHLKKRLAVYVSLTQFYVYWGWQSREEVEEFLADSLDLKPSSVHIWSHDFETAHYLEVLQWRRVAVGSIQRSGVPSMTLNTTGIIPPETLVLYQGFRERFRHYVRANSIGKDGSPNLTADGLAERVNSDLELRDGDNLSQTSIPGVQVFGGCMQ</sequence>
<dbReference type="GO" id="GO:0004691">
    <property type="term" value="F:cAMP-dependent protein kinase activity"/>
    <property type="evidence" value="ECO:0007669"/>
    <property type="project" value="TreeGrafter"/>
</dbReference>
<keyword evidence="3" id="KW-0723">Serine/threonine-protein kinase</keyword>
<evidence type="ECO:0000256" key="3">
    <source>
        <dbReference type="ARBA" id="ARBA00022527"/>
    </source>
</evidence>
<evidence type="ECO:0000256" key="5">
    <source>
        <dbReference type="ARBA" id="ARBA00022553"/>
    </source>
</evidence>
<protein>
    <recommendedName>
        <fullName evidence="13">cGMP-dependent protein kinase</fullName>
    </recommendedName>
</protein>
<dbReference type="FunFam" id="1.10.510.10:FF:000048">
    <property type="entry name" value="Protein kinase C"/>
    <property type="match status" value="1"/>
</dbReference>
<evidence type="ECO:0000256" key="2">
    <source>
        <dbReference type="ARBA" id="ARBA00022490"/>
    </source>
</evidence>
<evidence type="ECO:0000256" key="8">
    <source>
        <dbReference type="ARBA" id="ARBA00022741"/>
    </source>
</evidence>
<dbReference type="SUPFAM" id="SSF51206">
    <property type="entry name" value="cAMP-binding domain-like"/>
    <property type="match status" value="4"/>
</dbReference>
<dbReference type="SMART" id="SM00100">
    <property type="entry name" value="cNMP"/>
    <property type="match status" value="3"/>
</dbReference>
<comment type="caution">
    <text evidence="18">The sequence shown here is derived from an EMBL/GenBank/DDBJ whole genome shotgun (WGS) entry which is preliminary data.</text>
</comment>
<dbReference type="InterPro" id="IPR018488">
    <property type="entry name" value="cNMP-bd_CS"/>
</dbReference>
<dbReference type="InterPro" id="IPR018490">
    <property type="entry name" value="cNMP-bd_dom_sf"/>
</dbReference>
<evidence type="ECO:0000256" key="9">
    <source>
        <dbReference type="ARBA" id="ARBA00022777"/>
    </source>
</evidence>
<comment type="cofactor">
    <cofactor evidence="1">
        <name>Mg(2+)</name>
        <dbReference type="ChEBI" id="CHEBI:18420"/>
    </cofactor>
</comment>
<evidence type="ECO:0000259" key="16">
    <source>
        <dbReference type="PROSITE" id="PS50011"/>
    </source>
</evidence>
<feature type="compositionally biased region" description="Basic residues" evidence="15">
    <location>
        <begin position="953"/>
        <end position="966"/>
    </location>
</feature>
<dbReference type="Pfam" id="PF00027">
    <property type="entry name" value="cNMP_binding"/>
    <property type="match status" value="3"/>
</dbReference>
<dbReference type="PROSITE" id="PS50011">
    <property type="entry name" value="PROTEIN_KINASE_DOM"/>
    <property type="match status" value="1"/>
</dbReference>
<keyword evidence="11" id="KW-0460">Magnesium</keyword>
<evidence type="ECO:0000256" key="11">
    <source>
        <dbReference type="ARBA" id="ARBA00022842"/>
    </source>
</evidence>
<feature type="domain" description="Cyclic nucleotide-binding" evidence="17">
    <location>
        <begin position="99"/>
        <end position="197"/>
    </location>
</feature>
<evidence type="ECO:0000256" key="15">
    <source>
        <dbReference type="SAM" id="MobiDB-lite"/>
    </source>
</evidence>
<dbReference type="SUPFAM" id="SSF56112">
    <property type="entry name" value="Protein kinase-like (PK-like)"/>
    <property type="match status" value="1"/>
</dbReference>
<dbReference type="PROSITE" id="PS00889">
    <property type="entry name" value="CNMP_BINDING_2"/>
    <property type="match status" value="2"/>
</dbReference>
<dbReference type="SMART" id="SM00220">
    <property type="entry name" value="S_TKc"/>
    <property type="match status" value="1"/>
</dbReference>
<keyword evidence="7" id="KW-0479">Metal-binding</keyword>
<keyword evidence="12" id="KW-0142">cGMP-binding</keyword>
<keyword evidence="10 14" id="KW-0067">ATP-binding</keyword>
<dbReference type="PROSITE" id="PS50042">
    <property type="entry name" value="CNMP_BINDING_3"/>
    <property type="match status" value="3"/>
</dbReference>
<dbReference type="PANTHER" id="PTHR24353:SF37">
    <property type="entry name" value="CAMP-DEPENDENT PROTEIN KINASE CATALYTIC SUBUNIT PRKX"/>
    <property type="match status" value="1"/>
</dbReference>
<gene>
    <name evidence="18" type="ORF">FOL46_008701</name>
</gene>
<dbReference type="Gene3D" id="3.30.200.20">
    <property type="entry name" value="Phosphorylase Kinase, domain 1"/>
    <property type="match status" value="1"/>
</dbReference>
<evidence type="ECO:0000256" key="6">
    <source>
        <dbReference type="ARBA" id="ARBA00022679"/>
    </source>
</evidence>
<dbReference type="GO" id="GO:0030553">
    <property type="term" value="F:cGMP binding"/>
    <property type="evidence" value="ECO:0007669"/>
    <property type="project" value="UniProtKB-KW"/>
</dbReference>
<name>A0A7J6L5M6_PEROL</name>
<feature type="domain" description="Cyclic nucleotide-binding" evidence="17">
    <location>
        <begin position="217"/>
        <end position="332"/>
    </location>
</feature>
<feature type="region of interest" description="Disordered" evidence="15">
    <location>
        <begin position="38"/>
        <end position="72"/>
    </location>
</feature>
<keyword evidence="5" id="KW-0597">Phosphoprotein</keyword>
<dbReference type="InterPro" id="IPR000719">
    <property type="entry name" value="Prot_kinase_dom"/>
</dbReference>
<keyword evidence="9" id="KW-0418">Kinase</keyword>
<dbReference type="GO" id="GO:0005524">
    <property type="term" value="F:ATP binding"/>
    <property type="evidence" value="ECO:0007669"/>
    <property type="project" value="UniProtKB-UniRule"/>
</dbReference>
<feature type="binding site" evidence="14">
    <location>
        <position position="712"/>
    </location>
    <ligand>
        <name>ATP</name>
        <dbReference type="ChEBI" id="CHEBI:30616"/>
    </ligand>
</feature>
<dbReference type="Gene3D" id="1.10.510.10">
    <property type="entry name" value="Transferase(Phosphotransferase) domain 1"/>
    <property type="match status" value="1"/>
</dbReference>
<evidence type="ECO:0000256" key="4">
    <source>
        <dbReference type="ARBA" id="ARBA00022535"/>
    </source>
</evidence>
<dbReference type="GO" id="GO:0046872">
    <property type="term" value="F:metal ion binding"/>
    <property type="evidence" value="ECO:0007669"/>
    <property type="project" value="UniProtKB-KW"/>
</dbReference>
<feature type="domain" description="Cyclic nucleotide-binding" evidence="17">
    <location>
        <begin position="512"/>
        <end position="613"/>
    </location>
</feature>
<proteinExistence type="predicted"/>
<dbReference type="InterPro" id="IPR008271">
    <property type="entry name" value="Ser/Thr_kinase_AS"/>
</dbReference>
<dbReference type="PANTHER" id="PTHR24353">
    <property type="entry name" value="CYCLIC NUCLEOTIDE-DEPENDENT PROTEIN KINASE"/>
    <property type="match status" value="1"/>
</dbReference>
<evidence type="ECO:0000256" key="7">
    <source>
        <dbReference type="ARBA" id="ARBA00022723"/>
    </source>
</evidence>
<dbReference type="Proteomes" id="UP000572268">
    <property type="component" value="Unassembled WGS sequence"/>
</dbReference>
<keyword evidence="8 14" id="KW-0547">Nucleotide-binding</keyword>
<evidence type="ECO:0000256" key="12">
    <source>
        <dbReference type="ARBA" id="ARBA00022992"/>
    </source>
</evidence>
<dbReference type="CDD" id="cd00038">
    <property type="entry name" value="CAP_ED"/>
    <property type="match status" value="3"/>
</dbReference>